<evidence type="ECO:0000313" key="5">
    <source>
        <dbReference type="Proteomes" id="UP000198964"/>
    </source>
</evidence>
<dbReference type="RefSeq" id="WP_093920303.1">
    <property type="nucleotide sequence ID" value="NZ_FONW01000006.1"/>
</dbReference>
<dbReference type="Gene3D" id="3.55.50.30">
    <property type="match status" value="1"/>
</dbReference>
<dbReference type="PANTHER" id="PTHR30273">
    <property type="entry name" value="PERIPLASMIC SIGNAL SENSOR AND SIGMA FACTOR ACTIVATOR FECR-RELATED"/>
    <property type="match status" value="1"/>
</dbReference>
<dbReference type="Pfam" id="PF16344">
    <property type="entry name" value="FecR_C"/>
    <property type="match status" value="1"/>
</dbReference>
<dbReference type="GO" id="GO:0016989">
    <property type="term" value="F:sigma factor antagonist activity"/>
    <property type="evidence" value="ECO:0007669"/>
    <property type="project" value="TreeGrafter"/>
</dbReference>
<evidence type="ECO:0000256" key="1">
    <source>
        <dbReference type="SAM" id="Phobius"/>
    </source>
</evidence>
<dbReference type="STRING" id="655355.SAMN05216283_106172"/>
<evidence type="ECO:0000313" key="4">
    <source>
        <dbReference type="EMBL" id="SFF44286.1"/>
    </source>
</evidence>
<name>A0A1I2IU39_9BACT</name>
<dbReference type="InterPro" id="IPR032508">
    <property type="entry name" value="FecR_C"/>
</dbReference>
<keyword evidence="5" id="KW-1185">Reference proteome</keyword>
<feature type="domain" description="Protein FecR C-terminal" evidence="3">
    <location>
        <begin position="259"/>
        <end position="327"/>
    </location>
</feature>
<keyword evidence="1" id="KW-1133">Transmembrane helix</keyword>
<dbReference type="PANTHER" id="PTHR30273:SF2">
    <property type="entry name" value="PROTEIN FECR"/>
    <property type="match status" value="1"/>
</dbReference>
<accession>A0A1I2IU39</accession>
<keyword evidence="1" id="KW-0812">Transmembrane</keyword>
<dbReference type="EMBL" id="FONW01000006">
    <property type="protein sequence ID" value="SFF44286.1"/>
    <property type="molecule type" value="Genomic_DNA"/>
</dbReference>
<evidence type="ECO:0000259" key="2">
    <source>
        <dbReference type="Pfam" id="PF04773"/>
    </source>
</evidence>
<dbReference type="PIRSF" id="PIRSF018266">
    <property type="entry name" value="FecR"/>
    <property type="match status" value="1"/>
</dbReference>
<organism evidence="4 5">
    <name type="scientific">Sunxiuqinia elliptica</name>
    <dbReference type="NCBI Taxonomy" id="655355"/>
    <lineage>
        <taxon>Bacteria</taxon>
        <taxon>Pseudomonadati</taxon>
        <taxon>Bacteroidota</taxon>
        <taxon>Bacteroidia</taxon>
        <taxon>Marinilabiliales</taxon>
        <taxon>Prolixibacteraceae</taxon>
        <taxon>Sunxiuqinia</taxon>
    </lineage>
</organism>
<sequence length="330" mass="38016">MGDQLKTKLEKLRDDALPEKERREGLSLFHDHAAEYDVKQELYRQLIETEHDSAERKSSVSFEQVWKKMQASKAGAPKQRKLYHVWYAAAAVLIMGLLIANLLQEREEPVVPLEYYTAIAPKGSVSQTILPDGTVIYLNAGSELKYAANRYQQEREVFLTGEAWFDVEKVEEMPFTVHTSFYDVQVKGTEFNVKAYPDDDDVVTTLEEGSIQINSTPNLKLTQDINLEPGEQLVFHKSDKTVSVKKVRTNLFSSWKDNKLIFINMKLDQLVTLLERKYGVNISVQDQEILKYHYDGTIKNETIIEVLNIIKQTLPINYLIQDQEVVITRK</sequence>
<dbReference type="AlphaFoldDB" id="A0A1I2IU39"/>
<feature type="domain" description="FecR protein" evidence="2">
    <location>
        <begin position="121"/>
        <end position="211"/>
    </location>
</feature>
<dbReference type="Proteomes" id="UP000198964">
    <property type="component" value="Unassembled WGS sequence"/>
</dbReference>
<reference evidence="4 5" key="1">
    <citation type="submission" date="2016-10" db="EMBL/GenBank/DDBJ databases">
        <authorList>
            <person name="de Groot N.N."/>
        </authorList>
    </citation>
    <scope>NUCLEOTIDE SEQUENCE [LARGE SCALE GENOMIC DNA]</scope>
    <source>
        <strain evidence="4 5">CGMCC 1.9156</strain>
    </source>
</reference>
<protein>
    <submittedName>
        <fullName evidence="4">FecR family protein</fullName>
    </submittedName>
</protein>
<keyword evidence="1" id="KW-0472">Membrane</keyword>
<dbReference type="InterPro" id="IPR006860">
    <property type="entry name" value="FecR"/>
</dbReference>
<dbReference type="Gene3D" id="2.60.120.1440">
    <property type="match status" value="1"/>
</dbReference>
<dbReference type="Pfam" id="PF04773">
    <property type="entry name" value="FecR"/>
    <property type="match status" value="1"/>
</dbReference>
<evidence type="ECO:0000259" key="3">
    <source>
        <dbReference type="Pfam" id="PF16344"/>
    </source>
</evidence>
<feature type="transmembrane region" description="Helical" evidence="1">
    <location>
        <begin position="82"/>
        <end position="103"/>
    </location>
</feature>
<gene>
    <name evidence="4" type="ORF">SAMN05216283_106172</name>
</gene>
<dbReference type="InterPro" id="IPR012373">
    <property type="entry name" value="Ferrdict_sens_TM"/>
</dbReference>
<proteinExistence type="predicted"/>